<keyword evidence="3" id="KW-0812">Transmembrane</keyword>
<dbReference type="InterPro" id="IPR011330">
    <property type="entry name" value="Glyco_hydro/deAcase_b/a-brl"/>
</dbReference>
<feature type="transmembrane region" description="Helical" evidence="3">
    <location>
        <begin position="142"/>
        <end position="162"/>
    </location>
</feature>
<keyword evidence="3" id="KW-0472">Membrane</keyword>
<dbReference type="PROSITE" id="PS51677">
    <property type="entry name" value="NODB"/>
    <property type="match status" value="1"/>
</dbReference>
<dbReference type="InterPro" id="IPR002509">
    <property type="entry name" value="NODB_dom"/>
</dbReference>
<evidence type="ECO:0000256" key="2">
    <source>
        <dbReference type="ARBA" id="ARBA00022801"/>
    </source>
</evidence>
<protein>
    <submittedName>
        <fullName evidence="5">Polysaccharide deacetylase family protein</fullName>
        <ecNumber evidence="5">3.-.-.-</ecNumber>
    </submittedName>
</protein>
<dbReference type="EMBL" id="JARTFS010000016">
    <property type="protein sequence ID" value="MED4403434.1"/>
    <property type="molecule type" value="Genomic_DNA"/>
</dbReference>
<accession>A0ABU6P4I0</accession>
<dbReference type="GO" id="GO:0016787">
    <property type="term" value="F:hydrolase activity"/>
    <property type="evidence" value="ECO:0007669"/>
    <property type="project" value="UniProtKB-KW"/>
</dbReference>
<sequence length="392" mass="45330">MSAYSNKLLELLSIERKWNQNYLRIKISLNDSIELLWEIDEETASHLENAISFEKNYQYSLSFNSTWDVIKKQHMSFFIKTHEGKNKNCYFICSEQYAEQLKMMKNSKVITQLQNLSFLHADHLDRETAVTVTPKRSFRKPIFVSAAAFFILLMIVLAYSSFSFSKNKSIAQETYVTAQSAKTERKPNVQVKSNIGDAPAFKLADPITYHIQEDSVALTFDDGPSKYSTEIIDILKKYKVGGTFFLIGQNVEKYPDHVQYIYSHGFSIGNHSMHHANFQKLSYEKQKNEIFEANKLIEDITGEPVSLFRPPYGEKNDATLQLLDENNQQIVMWNKDTEDWKTHSPEKIIYYIQHSNISGSIILLHESKAVVDALPTIIEELQKQNLRIVNLK</sequence>
<name>A0ABU6P4I0_9BACI</name>
<dbReference type="Gene3D" id="3.20.20.370">
    <property type="entry name" value="Glycoside hydrolase/deacetylase"/>
    <property type="match status" value="1"/>
</dbReference>
<dbReference type="PANTHER" id="PTHR10587">
    <property type="entry name" value="GLYCOSYL TRANSFERASE-RELATED"/>
    <property type="match status" value="1"/>
</dbReference>
<keyword evidence="1" id="KW-0479">Metal-binding</keyword>
<dbReference type="SUPFAM" id="SSF88713">
    <property type="entry name" value="Glycoside hydrolase/deacetylase"/>
    <property type="match status" value="1"/>
</dbReference>
<dbReference type="CDD" id="cd10917">
    <property type="entry name" value="CE4_NodB_like_6s_7s"/>
    <property type="match status" value="1"/>
</dbReference>
<evidence type="ECO:0000256" key="1">
    <source>
        <dbReference type="ARBA" id="ARBA00022723"/>
    </source>
</evidence>
<evidence type="ECO:0000259" key="4">
    <source>
        <dbReference type="PROSITE" id="PS51677"/>
    </source>
</evidence>
<dbReference type="EC" id="3.-.-.-" evidence="5"/>
<dbReference type="InterPro" id="IPR050248">
    <property type="entry name" value="Polysacc_deacetylase_ArnD"/>
</dbReference>
<organism evidence="5 6">
    <name type="scientific">Metabacillus fastidiosus</name>
    <dbReference type="NCBI Taxonomy" id="1458"/>
    <lineage>
        <taxon>Bacteria</taxon>
        <taxon>Bacillati</taxon>
        <taxon>Bacillota</taxon>
        <taxon>Bacilli</taxon>
        <taxon>Bacillales</taxon>
        <taxon>Bacillaceae</taxon>
        <taxon>Metabacillus</taxon>
    </lineage>
</organism>
<proteinExistence type="predicted"/>
<keyword evidence="2 5" id="KW-0378">Hydrolase</keyword>
<reference evidence="5 6" key="1">
    <citation type="submission" date="2023-03" db="EMBL/GenBank/DDBJ databases">
        <title>Bacillus Genome Sequencing.</title>
        <authorList>
            <person name="Dunlap C."/>
        </authorList>
    </citation>
    <scope>NUCLEOTIDE SEQUENCE [LARGE SCALE GENOMIC DNA]</scope>
    <source>
        <strain evidence="5 6">NRS-1717</strain>
    </source>
</reference>
<evidence type="ECO:0000313" key="5">
    <source>
        <dbReference type="EMBL" id="MED4403434.1"/>
    </source>
</evidence>
<keyword evidence="6" id="KW-1185">Reference proteome</keyword>
<dbReference type="Proteomes" id="UP001342826">
    <property type="component" value="Unassembled WGS sequence"/>
</dbReference>
<keyword evidence="3" id="KW-1133">Transmembrane helix</keyword>
<gene>
    <name evidence="5" type="ORF">P9271_19175</name>
</gene>
<feature type="domain" description="NodB homology" evidence="4">
    <location>
        <begin position="214"/>
        <end position="389"/>
    </location>
</feature>
<evidence type="ECO:0000313" key="6">
    <source>
        <dbReference type="Proteomes" id="UP001342826"/>
    </source>
</evidence>
<dbReference type="Pfam" id="PF01522">
    <property type="entry name" value="Polysacc_deac_1"/>
    <property type="match status" value="1"/>
</dbReference>
<dbReference type="RefSeq" id="WP_328015750.1">
    <property type="nucleotide sequence ID" value="NZ_JARTFS010000016.1"/>
</dbReference>
<comment type="caution">
    <text evidence="5">The sequence shown here is derived from an EMBL/GenBank/DDBJ whole genome shotgun (WGS) entry which is preliminary data.</text>
</comment>
<dbReference type="PANTHER" id="PTHR10587:SF133">
    <property type="entry name" value="CHITIN DEACETYLASE 1-RELATED"/>
    <property type="match status" value="1"/>
</dbReference>
<evidence type="ECO:0000256" key="3">
    <source>
        <dbReference type="SAM" id="Phobius"/>
    </source>
</evidence>